<accession>A0A484I9F8</accession>
<reference evidence="13 14" key="1">
    <citation type="submission" date="2019-02" db="EMBL/GenBank/DDBJ databases">
        <authorList>
            <person name="Lehtovirta-Morley E L."/>
        </authorList>
    </citation>
    <scope>NUCLEOTIDE SEQUENCE [LARGE SCALE GENOMIC DNA]</scope>
    <source>
        <strain evidence="13">NFRAN1</strain>
    </source>
</reference>
<feature type="domain" description="Glyceraldehyde 3-phosphate dehydrogenase NAD(P) binding" evidence="12">
    <location>
        <begin position="7"/>
        <end position="162"/>
    </location>
</feature>
<dbReference type="PIRSF" id="PIRSF000149">
    <property type="entry name" value="GAP_DH"/>
    <property type="match status" value="1"/>
</dbReference>
<feature type="binding site" evidence="8">
    <location>
        <begin position="161"/>
        <end position="163"/>
    </location>
    <ligand>
        <name>D-glyceraldehyde 3-phosphate</name>
        <dbReference type="ChEBI" id="CHEBI:59776"/>
    </ligand>
</feature>
<keyword evidence="3" id="KW-0521">NADP</keyword>
<dbReference type="InterPro" id="IPR036291">
    <property type="entry name" value="NAD(P)-bd_dom_sf"/>
</dbReference>
<evidence type="ECO:0000256" key="1">
    <source>
        <dbReference type="ARBA" id="ARBA00007406"/>
    </source>
</evidence>
<keyword evidence="14" id="KW-1185">Reference proteome</keyword>
<comment type="catalytic activity">
    <reaction evidence="6">
        <text>D-glyceraldehyde 3-phosphate + phosphate + NAD(+) = (2R)-3-phospho-glyceroyl phosphate + NADH + H(+)</text>
        <dbReference type="Rhea" id="RHEA:10300"/>
        <dbReference type="ChEBI" id="CHEBI:15378"/>
        <dbReference type="ChEBI" id="CHEBI:43474"/>
        <dbReference type="ChEBI" id="CHEBI:57540"/>
        <dbReference type="ChEBI" id="CHEBI:57604"/>
        <dbReference type="ChEBI" id="CHEBI:57945"/>
        <dbReference type="ChEBI" id="CHEBI:59776"/>
        <dbReference type="EC" id="1.2.1.59"/>
    </reaction>
</comment>
<evidence type="ECO:0000256" key="4">
    <source>
        <dbReference type="ARBA" id="ARBA00023002"/>
    </source>
</evidence>
<feature type="binding site" evidence="8">
    <location>
        <position position="243"/>
    </location>
    <ligand>
        <name>D-glyceraldehyde 3-phosphate</name>
        <dbReference type="ChEBI" id="CHEBI:59776"/>
    </ligand>
</feature>
<dbReference type="EMBL" id="LR216287">
    <property type="protein sequence ID" value="VFJ13861.1"/>
    <property type="molecule type" value="Genomic_DNA"/>
</dbReference>
<evidence type="ECO:0000256" key="8">
    <source>
        <dbReference type="PIRSR" id="PIRSR000149-2"/>
    </source>
</evidence>
<evidence type="ECO:0000256" key="11">
    <source>
        <dbReference type="RuleBase" id="RU000397"/>
    </source>
</evidence>
<dbReference type="SUPFAM" id="SSF51735">
    <property type="entry name" value="NAD(P)-binding Rossmann-fold domains"/>
    <property type="match status" value="1"/>
</dbReference>
<dbReference type="CDD" id="cd05214">
    <property type="entry name" value="GAPDH_I_N"/>
    <property type="match status" value="1"/>
</dbReference>
<dbReference type="PROSITE" id="PS00071">
    <property type="entry name" value="GAPDH"/>
    <property type="match status" value="1"/>
</dbReference>
<feature type="binding site" evidence="9">
    <location>
        <position position="130"/>
    </location>
    <ligand>
        <name>NAD(+)</name>
        <dbReference type="ChEBI" id="CHEBI:57540"/>
    </ligand>
</feature>
<keyword evidence="9" id="KW-0520">NAD</keyword>
<dbReference type="Pfam" id="PF00044">
    <property type="entry name" value="Gp_dh_N"/>
    <property type="match status" value="1"/>
</dbReference>
<keyword evidence="9" id="KW-0547">Nucleotide-binding</keyword>
<evidence type="ECO:0000313" key="13">
    <source>
        <dbReference type="EMBL" id="VFJ13861.1"/>
    </source>
</evidence>
<organism evidence="13 14">
    <name type="scientific">Candidatus Nitrosocosmicus franklandianus</name>
    <dbReference type="NCBI Taxonomy" id="1798806"/>
    <lineage>
        <taxon>Archaea</taxon>
        <taxon>Nitrososphaerota</taxon>
        <taxon>Nitrososphaeria</taxon>
        <taxon>Nitrososphaerales</taxon>
        <taxon>Nitrososphaeraceae</taxon>
        <taxon>Candidatus Nitrosocosmicus</taxon>
    </lineage>
</organism>
<proteinExistence type="inferred from homology"/>
<evidence type="ECO:0000313" key="14">
    <source>
        <dbReference type="Proteomes" id="UP000294299"/>
    </source>
</evidence>
<evidence type="ECO:0000256" key="5">
    <source>
        <dbReference type="ARBA" id="ARBA00048067"/>
    </source>
</evidence>
<dbReference type="GO" id="GO:0051287">
    <property type="term" value="F:NAD binding"/>
    <property type="evidence" value="ECO:0007669"/>
    <property type="project" value="InterPro"/>
</dbReference>
<comment type="catalytic activity">
    <reaction evidence="5">
        <text>D-glyceraldehyde 3-phosphate + phosphate + NADP(+) = (2R)-3-phospho-glyceroyl phosphate + NADPH + H(+)</text>
        <dbReference type="Rhea" id="RHEA:10296"/>
        <dbReference type="ChEBI" id="CHEBI:15378"/>
        <dbReference type="ChEBI" id="CHEBI:43474"/>
        <dbReference type="ChEBI" id="CHEBI:57604"/>
        <dbReference type="ChEBI" id="CHEBI:57783"/>
        <dbReference type="ChEBI" id="CHEBI:58349"/>
        <dbReference type="ChEBI" id="CHEBI:59776"/>
        <dbReference type="EC" id="1.2.1.59"/>
    </reaction>
</comment>
<sequence length="349" mass="38287">MLILFMKNIAINGFGRIGRTFLRAALKDEEFNKSINISAINDLGDLDSLAHLFKYDSVYGKFDGTVTVDKDNKCLIINDHKINVFSEKDPQLLPWDRLQIDLVLESTGKFKDREGASKHLKAGAKKVVISAPAKDPDATMILGVNEKVYDAQNHSIVSMASCTTNALAPVAKVLNDKYGIVKGFMTTVHAFTNDQNLLDLHHKDMRRARSAVESIIPTTTGAAKSIGEVIPELKGKLDGMALRVPVSDGSIIDLVVTLEKEVTSGEINTALKEAAQGKFKEILSYTEDPIVSSDIIGDPHSSIVDGLSTMVLGKKSNTVKVLSWYDNEWGFASRMVELIKFILSKMDDS</sequence>
<evidence type="ECO:0000256" key="2">
    <source>
        <dbReference type="ARBA" id="ARBA00013024"/>
    </source>
</evidence>
<feature type="binding site" evidence="9">
    <location>
        <position position="327"/>
    </location>
    <ligand>
        <name>NAD(+)</name>
        <dbReference type="ChEBI" id="CHEBI:57540"/>
    </ligand>
</feature>
<dbReference type="Gene3D" id="3.30.360.10">
    <property type="entry name" value="Dihydrodipicolinate Reductase, domain 2"/>
    <property type="match status" value="1"/>
</dbReference>
<evidence type="ECO:0000256" key="7">
    <source>
        <dbReference type="PIRSR" id="PIRSR000149-1"/>
    </source>
</evidence>
<dbReference type="CDD" id="cd18126">
    <property type="entry name" value="GAPDH_I_C"/>
    <property type="match status" value="1"/>
</dbReference>
<name>A0A484I9F8_9ARCH</name>
<evidence type="ECO:0000256" key="9">
    <source>
        <dbReference type="PIRSR" id="PIRSR000149-3"/>
    </source>
</evidence>
<dbReference type="PRINTS" id="PR00078">
    <property type="entry name" value="G3PDHDRGNASE"/>
</dbReference>
<feature type="binding site" evidence="8">
    <location>
        <begin position="220"/>
        <end position="221"/>
    </location>
    <ligand>
        <name>D-glyceraldehyde 3-phosphate</name>
        <dbReference type="ChEBI" id="CHEBI:59776"/>
    </ligand>
</feature>
<dbReference type="Pfam" id="PF02800">
    <property type="entry name" value="Gp_dh_C"/>
    <property type="match status" value="1"/>
</dbReference>
<feature type="site" description="Activates thiol group during catalysis" evidence="10">
    <location>
        <position position="189"/>
    </location>
</feature>
<dbReference type="SMART" id="SM00846">
    <property type="entry name" value="Gp_dh_N"/>
    <property type="match status" value="1"/>
</dbReference>
<feature type="active site" description="Nucleophile" evidence="7">
    <location>
        <position position="162"/>
    </location>
</feature>
<dbReference type="FunFam" id="3.40.50.720:FF:000001">
    <property type="entry name" value="Glyceraldehyde-3-phosphate dehydrogenase"/>
    <property type="match status" value="1"/>
</dbReference>
<feature type="binding site" evidence="9">
    <location>
        <begin position="16"/>
        <end position="17"/>
    </location>
    <ligand>
        <name>NAD(+)</name>
        <dbReference type="ChEBI" id="CHEBI:57540"/>
    </ligand>
</feature>
<feature type="binding site" evidence="9">
    <location>
        <position position="42"/>
    </location>
    <ligand>
        <name>NAD(+)</name>
        <dbReference type="ChEBI" id="CHEBI:57540"/>
    </ligand>
</feature>
<dbReference type="Gene3D" id="3.40.50.720">
    <property type="entry name" value="NAD(P)-binding Rossmann-like Domain"/>
    <property type="match status" value="1"/>
</dbReference>
<dbReference type="Proteomes" id="UP000294299">
    <property type="component" value="Chromosome NFRAN"/>
</dbReference>
<dbReference type="InterPro" id="IPR020829">
    <property type="entry name" value="GlycerAld_3-P_DH_cat"/>
</dbReference>
<dbReference type="AlphaFoldDB" id="A0A484I9F8"/>
<evidence type="ECO:0000256" key="3">
    <source>
        <dbReference type="ARBA" id="ARBA00022857"/>
    </source>
</evidence>
<dbReference type="GO" id="GO:0006006">
    <property type="term" value="P:glucose metabolic process"/>
    <property type="evidence" value="ECO:0007669"/>
    <property type="project" value="InterPro"/>
</dbReference>
<dbReference type="InterPro" id="IPR006424">
    <property type="entry name" value="Glyceraldehyde-3-P_DH_1"/>
</dbReference>
<evidence type="ECO:0000259" key="12">
    <source>
        <dbReference type="SMART" id="SM00846"/>
    </source>
</evidence>
<dbReference type="GO" id="GO:0047100">
    <property type="term" value="F:glyceraldehyde-3-phosphate dehydrogenase (NADP+) (phosphorylating) activity"/>
    <property type="evidence" value="ECO:0007669"/>
    <property type="project" value="RHEA"/>
</dbReference>
<dbReference type="InterPro" id="IPR020830">
    <property type="entry name" value="GlycerAld_3-P_DH_AS"/>
</dbReference>
<dbReference type="InterPro" id="IPR020831">
    <property type="entry name" value="GlycerAld/Erythrose_P_DH"/>
</dbReference>
<dbReference type="FunFam" id="3.30.360.10:FF:000002">
    <property type="entry name" value="Glyceraldehyde-3-phosphate dehydrogenase"/>
    <property type="match status" value="1"/>
</dbReference>
<dbReference type="GO" id="GO:0050661">
    <property type="term" value="F:NADP binding"/>
    <property type="evidence" value="ECO:0007669"/>
    <property type="project" value="InterPro"/>
</dbReference>
<evidence type="ECO:0000256" key="10">
    <source>
        <dbReference type="PIRSR" id="PIRSR000149-4"/>
    </source>
</evidence>
<dbReference type="GO" id="GO:0004365">
    <property type="term" value="F:glyceraldehyde-3-phosphate dehydrogenase (NAD+) (phosphorylating) activity"/>
    <property type="evidence" value="ECO:0007669"/>
    <property type="project" value="RHEA"/>
</dbReference>
<dbReference type="NCBIfam" id="TIGR01534">
    <property type="entry name" value="GAPDH-I"/>
    <property type="match status" value="1"/>
</dbReference>
<keyword evidence="4 13" id="KW-0560">Oxidoreductase</keyword>
<evidence type="ECO:0000256" key="6">
    <source>
        <dbReference type="ARBA" id="ARBA00048853"/>
    </source>
</evidence>
<dbReference type="KEGG" id="nfn:NFRAN_1539"/>
<gene>
    <name evidence="13" type="primary">gapA</name>
    <name evidence="13" type="ORF">NFRAN_1539</name>
</gene>
<comment type="similarity">
    <text evidence="1 11">Belongs to the glyceraldehyde-3-phosphate dehydrogenase family.</text>
</comment>
<dbReference type="PANTHER" id="PTHR43148">
    <property type="entry name" value="GLYCERALDEHYDE-3-PHOSPHATE DEHYDROGENASE 2"/>
    <property type="match status" value="1"/>
</dbReference>
<feature type="binding site" evidence="8">
    <location>
        <position position="192"/>
    </location>
    <ligand>
        <name>D-glyceraldehyde 3-phosphate</name>
        <dbReference type="ChEBI" id="CHEBI:59776"/>
    </ligand>
</feature>
<dbReference type="SUPFAM" id="SSF55347">
    <property type="entry name" value="Glyceraldehyde-3-phosphate dehydrogenase-like, C-terminal domain"/>
    <property type="match status" value="1"/>
</dbReference>
<dbReference type="InterPro" id="IPR020828">
    <property type="entry name" value="GlycerAld_3-P_DH_NAD(P)-bd"/>
</dbReference>
<dbReference type="EC" id="1.2.1.59" evidence="2"/>
<protein>
    <recommendedName>
        <fullName evidence="2">glyceraldehyde-3-phosphate dehydrogenase (NAD(P)(+)) (phosphorylating)</fullName>
        <ecNumber evidence="2">1.2.1.59</ecNumber>
    </recommendedName>
</protein>